<keyword evidence="2" id="KW-1185">Reference proteome</keyword>
<dbReference type="RefSeq" id="WP_339597871.1">
    <property type="nucleotide sequence ID" value="NZ_JBBHLC010000001.1"/>
</dbReference>
<gene>
    <name evidence="1" type="ORF">V7S98_00295</name>
</gene>
<accession>A0ABU8QLY5</accession>
<evidence type="ECO:0000313" key="1">
    <source>
        <dbReference type="EMBL" id="MEJ5861668.1"/>
    </source>
</evidence>
<comment type="caution">
    <text evidence="1">The sequence shown here is derived from an EMBL/GenBank/DDBJ whole genome shotgun (WGS) entry which is preliminary data.</text>
</comment>
<sequence length="114" mass="13025">MEAVLAEIDRDGWELDDAEAIHAEHPTSFWLPPREARNTLQAQQLVKLIFRILTTDEHGSEEVSVERMWVIVKGRVGDLYIGQLDNDPYCTDAIKAGMEVCFLPNHVIDIYEQS</sequence>
<evidence type="ECO:0000313" key="2">
    <source>
        <dbReference type="Proteomes" id="UP001380290"/>
    </source>
</evidence>
<name>A0ABU8QLY5_9PSED</name>
<reference evidence="1 2" key="1">
    <citation type="submission" date="2024-02" db="EMBL/GenBank/DDBJ databases">
        <title>Identification of pathogenicity and growth-promoting function of Pseudomonas putida variant.</title>
        <authorList>
            <person name="Sun J."/>
        </authorList>
    </citation>
    <scope>NUCLEOTIDE SEQUENCE [LARGE SCALE GENOMIC DNA]</scope>
    <source>
        <strain evidence="1 2">A03</strain>
    </source>
</reference>
<proteinExistence type="predicted"/>
<organism evidence="1 2">
    <name type="scientific">Pseudomonas farsensis</name>
    <dbReference type="NCBI Taxonomy" id="2745492"/>
    <lineage>
        <taxon>Bacteria</taxon>
        <taxon>Pseudomonadati</taxon>
        <taxon>Pseudomonadota</taxon>
        <taxon>Gammaproteobacteria</taxon>
        <taxon>Pseudomonadales</taxon>
        <taxon>Pseudomonadaceae</taxon>
        <taxon>Pseudomonas</taxon>
    </lineage>
</organism>
<protein>
    <submittedName>
        <fullName evidence="1">DUF2314 domain-containing protein</fullName>
    </submittedName>
</protein>
<dbReference type="EMBL" id="JBBHLC010000001">
    <property type="protein sequence ID" value="MEJ5861668.1"/>
    <property type="molecule type" value="Genomic_DNA"/>
</dbReference>
<dbReference type="Proteomes" id="UP001380290">
    <property type="component" value="Unassembled WGS sequence"/>
</dbReference>